<keyword evidence="8" id="KW-0408">Iron</keyword>
<organism evidence="11 12">
    <name type="scientific">Hericium alpestre</name>
    <dbReference type="NCBI Taxonomy" id="135208"/>
    <lineage>
        <taxon>Eukaryota</taxon>
        <taxon>Fungi</taxon>
        <taxon>Dikarya</taxon>
        <taxon>Basidiomycota</taxon>
        <taxon>Agaricomycotina</taxon>
        <taxon>Agaricomycetes</taxon>
        <taxon>Russulales</taxon>
        <taxon>Hericiaceae</taxon>
        <taxon>Hericium</taxon>
    </lineage>
</organism>
<sequence length="143" mass="16517">MRAYYFDNLTGDQCALHDSGRAVSEEHLSALGVLHWKIIPIDEAGNWQGEIDSVAKEKSYKNREVINITKEGLGDAYESKLKMFYEEQCLHITEHPPDNWIRIHVTPGDLLVVPAGIYHRFGLDELNRIRTMRLFKVRLMFSS</sequence>
<evidence type="ECO:0000256" key="6">
    <source>
        <dbReference type="ARBA" id="ARBA00022964"/>
    </source>
</evidence>
<gene>
    <name evidence="11" type="ORF">EWM64_g7719</name>
</gene>
<protein>
    <recommendedName>
        <fullName evidence="10">acireductone dioxygenase (Fe(2+)-requiring)</fullName>
        <ecNumber evidence="10">1.13.11.54</ecNumber>
    </recommendedName>
</protein>
<comment type="caution">
    <text evidence="11">The sequence shown here is derived from an EMBL/GenBank/DDBJ whole genome shotgun (WGS) entry which is preliminary data.</text>
</comment>
<dbReference type="STRING" id="135208.A0A4Y9ZQI3"/>
<dbReference type="GO" id="GO:0046872">
    <property type="term" value="F:metal ion binding"/>
    <property type="evidence" value="ECO:0007669"/>
    <property type="project" value="UniProtKB-KW"/>
</dbReference>
<dbReference type="PANTHER" id="PTHR23418">
    <property type="entry name" value="ACIREDUCTONE DIOXYGENASE"/>
    <property type="match status" value="1"/>
</dbReference>
<keyword evidence="12" id="KW-1185">Reference proteome</keyword>
<evidence type="ECO:0000256" key="4">
    <source>
        <dbReference type="ARBA" id="ARBA00022605"/>
    </source>
</evidence>
<accession>A0A4Y9ZQI3</accession>
<evidence type="ECO:0000256" key="3">
    <source>
        <dbReference type="ARBA" id="ARBA00022596"/>
    </source>
</evidence>
<evidence type="ECO:0000256" key="1">
    <source>
        <dbReference type="ARBA" id="ARBA00000428"/>
    </source>
</evidence>
<dbReference type="Pfam" id="PF03079">
    <property type="entry name" value="ARD"/>
    <property type="match status" value="1"/>
</dbReference>
<dbReference type="CDD" id="cd02232">
    <property type="entry name" value="cupin_ARD"/>
    <property type="match status" value="1"/>
</dbReference>
<dbReference type="Gene3D" id="2.60.120.10">
    <property type="entry name" value="Jelly Rolls"/>
    <property type="match status" value="1"/>
</dbReference>
<dbReference type="EC" id="1.13.11.54" evidence="10"/>
<evidence type="ECO:0000256" key="8">
    <source>
        <dbReference type="ARBA" id="ARBA00023004"/>
    </source>
</evidence>
<dbReference type="InterPro" id="IPR011051">
    <property type="entry name" value="RmlC_Cupin_sf"/>
</dbReference>
<evidence type="ECO:0000256" key="10">
    <source>
        <dbReference type="ARBA" id="ARBA00039005"/>
    </source>
</evidence>
<keyword evidence="9" id="KW-0486">Methionine biosynthesis</keyword>
<dbReference type="GO" id="GO:0009086">
    <property type="term" value="P:methionine biosynthetic process"/>
    <property type="evidence" value="ECO:0007669"/>
    <property type="project" value="UniProtKB-KW"/>
</dbReference>
<evidence type="ECO:0000256" key="5">
    <source>
        <dbReference type="ARBA" id="ARBA00022723"/>
    </source>
</evidence>
<dbReference type="PANTHER" id="PTHR23418:SF0">
    <property type="entry name" value="ACIREDUCTONE DIOXYGENASE"/>
    <property type="match status" value="1"/>
</dbReference>
<dbReference type="EMBL" id="SFCI01001252">
    <property type="protein sequence ID" value="TFY76293.1"/>
    <property type="molecule type" value="Genomic_DNA"/>
</dbReference>
<dbReference type="GO" id="GO:0010309">
    <property type="term" value="F:acireductone dioxygenase [iron(II)-requiring] activity"/>
    <property type="evidence" value="ECO:0007669"/>
    <property type="project" value="UniProtKB-EC"/>
</dbReference>
<evidence type="ECO:0000256" key="2">
    <source>
        <dbReference type="ARBA" id="ARBA00001954"/>
    </source>
</evidence>
<dbReference type="OrthoDB" id="1867259at2759"/>
<dbReference type="AlphaFoldDB" id="A0A4Y9ZQI3"/>
<keyword evidence="3" id="KW-0533">Nickel</keyword>
<evidence type="ECO:0000256" key="7">
    <source>
        <dbReference type="ARBA" id="ARBA00023002"/>
    </source>
</evidence>
<evidence type="ECO:0000313" key="11">
    <source>
        <dbReference type="EMBL" id="TFY76293.1"/>
    </source>
</evidence>
<dbReference type="SUPFAM" id="SSF51182">
    <property type="entry name" value="RmlC-like cupins"/>
    <property type="match status" value="1"/>
</dbReference>
<evidence type="ECO:0000313" key="12">
    <source>
        <dbReference type="Proteomes" id="UP000298061"/>
    </source>
</evidence>
<keyword evidence="4" id="KW-0028">Amino-acid biosynthesis</keyword>
<keyword evidence="7" id="KW-0560">Oxidoreductase</keyword>
<comment type="catalytic activity">
    <reaction evidence="1">
        <text>1,2-dihydroxy-5-(methylsulfanyl)pent-1-en-3-one + O2 = 4-methylsulfanyl-2-oxobutanoate + formate + 2 H(+)</text>
        <dbReference type="Rhea" id="RHEA:24504"/>
        <dbReference type="ChEBI" id="CHEBI:15378"/>
        <dbReference type="ChEBI" id="CHEBI:15379"/>
        <dbReference type="ChEBI" id="CHEBI:15740"/>
        <dbReference type="ChEBI" id="CHEBI:16723"/>
        <dbReference type="ChEBI" id="CHEBI:49252"/>
        <dbReference type="EC" id="1.13.11.54"/>
    </reaction>
</comment>
<keyword evidence="5" id="KW-0479">Metal-binding</keyword>
<dbReference type="Proteomes" id="UP000298061">
    <property type="component" value="Unassembled WGS sequence"/>
</dbReference>
<comment type="cofactor">
    <cofactor evidence="2">
        <name>Fe(2+)</name>
        <dbReference type="ChEBI" id="CHEBI:29033"/>
    </cofactor>
</comment>
<dbReference type="InterPro" id="IPR014710">
    <property type="entry name" value="RmlC-like_jellyroll"/>
</dbReference>
<reference evidence="11 12" key="1">
    <citation type="submission" date="2019-02" db="EMBL/GenBank/DDBJ databases">
        <title>Genome sequencing of the rare red list fungi Hericium alpestre (H. flagellum).</title>
        <authorList>
            <person name="Buettner E."/>
            <person name="Kellner H."/>
        </authorList>
    </citation>
    <scope>NUCLEOTIDE SEQUENCE [LARGE SCALE GENOMIC DNA]</scope>
    <source>
        <strain evidence="11 12">DSM 108284</strain>
    </source>
</reference>
<keyword evidence="6" id="KW-0223">Dioxygenase</keyword>
<name>A0A4Y9ZQI3_9AGAM</name>
<dbReference type="InterPro" id="IPR004313">
    <property type="entry name" value="ARD"/>
</dbReference>
<evidence type="ECO:0000256" key="9">
    <source>
        <dbReference type="ARBA" id="ARBA00023167"/>
    </source>
</evidence>
<proteinExistence type="predicted"/>